<reference evidence="2 3" key="1">
    <citation type="submission" date="2020-02" db="EMBL/GenBank/DDBJ databases">
        <title>Acidophilic actinobacteria isolated from forest soil.</title>
        <authorList>
            <person name="Golinska P."/>
        </authorList>
    </citation>
    <scope>NUCLEOTIDE SEQUENCE [LARGE SCALE GENOMIC DNA]</scope>
    <source>
        <strain evidence="2 3">NL8</strain>
    </source>
</reference>
<organism evidence="2 3">
    <name type="scientific">Catenulispora pinistramenti</name>
    <dbReference type="NCBI Taxonomy" id="2705254"/>
    <lineage>
        <taxon>Bacteria</taxon>
        <taxon>Bacillati</taxon>
        <taxon>Actinomycetota</taxon>
        <taxon>Actinomycetes</taxon>
        <taxon>Catenulisporales</taxon>
        <taxon>Catenulisporaceae</taxon>
        <taxon>Catenulispora</taxon>
    </lineage>
</organism>
<dbReference type="Pfam" id="PF11575">
    <property type="entry name" value="FhuF_C"/>
    <property type="match status" value="1"/>
</dbReference>
<evidence type="ECO:0000313" key="2">
    <source>
        <dbReference type="EMBL" id="MBS2547206.1"/>
    </source>
</evidence>
<keyword evidence="3" id="KW-1185">Reference proteome</keyword>
<feature type="domain" description="Ferric siderophore reductase C-terminal" evidence="1">
    <location>
        <begin position="206"/>
        <end position="229"/>
    </location>
</feature>
<comment type="caution">
    <text evidence="2">The sequence shown here is derived from an EMBL/GenBank/DDBJ whole genome shotgun (WGS) entry which is preliminary data.</text>
</comment>
<dbReference type="InterPro" id="IPR024726">
    <property type="entry name" value="FhuF_C"/>
</dbReference>
<dbReference type="EMBL" id="JAAFYZ010000024">
    <property type="protein sequence ID" value="MBS2547206.1"/>
    <property type="molecule type" value="Genomic_DNA"/>
</dbReference>
<name>A0ABS5KMG6_9ACTN</name>
<protein>
    <submittedName>
        <fullName evidence="2">(2Fe-2S)-binding protein</fullName>
    </submittedName>
</protein>
<evidence type="ECO:0000313" key="3">
    <source>
        <dbReference type="Proteomes" id="UP000730482"/>
    </source>
</evidence>
<dbReference type="Proteomes" id="UP000730482">
    <property type="component" value="Unassembled WGS sequence"/>
</dbReference>
<gene>
    <name evidence="2" type="ORF">KGQ19_10005</name>
</gene>
<proteinExistence type="predicted"/>
<accession>A0ABS5KMG6</accession>
<dbReference type="RefSeq" id="WP_212008804.1">
    <property type="nucleotide sequence ID" value="NZ_JAAFYZ010000024.1"/>
</dbReference>
<evidence type="ECO:0000259" key="1">
    <source>
        <dbReference type="Pfam" id="PF11575"/>
    </source>
</evidence>
<sequence length="238" mass="24461">MSEELAALGPYFGVGFHGGVGGGAAEQQAGLWRPMRELVDHPDVLVERVAGVRGFLAAGTGQEAAGVELRVAASVVHLGLVARVVSPLLALAVLHQRCGRVRAADLWWQPTLGSLFPLSLRGAALDSGATFADGVLGGVVGEFGMAIARFGVNERIVRGNVASALVGAGKMLSAAHPEASALMQDLLSGPYLAGSGAFEPDGTFRRRSCCLIYRAAPDRDGALCGDCVLGPARGAMDT</sequence>